<dbReference type="InterPro" id="IPR001482">
    <property type="entry name" value="T2SS/T4SS_dom"/>
</dbReference>
<name>A0ABM7WM69_9ACTN</name>
<evidence type="ECO:0000313" key="3">
    <source>
        <dbReference type="EMBL" id="BDE97509.1"/>
    </source>
</evidence>
<dbReference type="Proteomes" id="UP001320544">
    <property type="component" value="Chromosome"/>
</dbReference>
<dbReference type="InterPro" id="IPR050921">
    <property type="entry name" value="T4SS_GSP_E_ATPase"/>
</dbReference>
<dbReference type="Pfam" id="PF00437">
    <property type="entry name" value="T2SSE"/>
    <property type="match status" value="1"/>
</dbReference>
<reference evidence="3 4" key="1">
    <citation type="submission" date="2022-01" db="EMBL/GenBank/DDBJ databases">
        <title>Novel bile acid biosynthetic pathways are enriched in the microbiome of centenarians.</title>
        <authorList>
            <person name="Sato Y."/>
            <person name="Atarashi K."/>
            <person name="Plichta R.D."/>
            <person name="Arai Y."/>
            <person name="Sasajima S."/>
            <person name="Kearney M.S."/>
            <person name="Suda W."/>
            <person name="Takeshita K."/>
            <person name="Sasaki T."/>
            <person name="Okamoto S."/>
            <person name="Skelly N.A."/>
            <person name="Okamura Y."/>
            <person name="Vlamakis H."/>
            <person name="Li Y."/>
            <person name="Tanoue T."/>
            <person name="Takei H."/>
            <person name="Nittono H."/>
            <person name="Narushima S."/>
            <person name="Irie J."/>
            <person name="Itoh H."/>
            <person name="Moriya K."/>
            <person name="Sugiura Y."/>
            <person name="Suematsu M."/>
            <person name="Moritoki N."/>
            <person name="Shibata S."/>
            <person name="Littman R.D."/>
            <person name="Fischbach A.M."/>
            <person name="Uwamino Y."/>
            <person name="Inoue T."/>
            <person name="Honda A."/>
            <person name="Hattori M."/>
            <person name="Murai T."/>
            <person name="Xavier J.R."/>
            <person name="Hirose N."/>
            <person name="Honda K."/>
        </authorList>
    </citation>
    <scope>NUCLEOTIDE SEQUENCE [LARGE SCALE GENOMIC DNA]</scope>
    <source>
        <strain evidence="3 4">CE91-St30</strain>
    </source>
</reference>
<dbReference type="EMBL" id="AP025564">
    <property type="protein sequence ID" value="BDE97509.1"/>
    <property type="molecule type" value="Genomic_DNA"/>
</dbReference>
<gene>
    <name evidence="3" type="ORF">CE91St30_28420</name>
</gene>
<protein>
    <recommendedName>
        <fullName evidence="2">Bacterial type II secretion system protein E domain-containing protein</fullName>
    </recommendedName>
</protein>
<organism evidence="3 4">
    <name type="scientific">Raoultibacter timonensis</name>
    <dbReference type="NCBI Taxonomy" id="1907662"/>
    <lineage>
        <taxon>Bacteria</taxon>
        <taxon>Bacillati</taxon>
        <taxon>Actinomycetota</taxon>
        <taxon>Coriobacteriia</taxon>
        <taxon>Eggerthellales</taxon>
        <taxon>Eggerthellaceae</taxon>
        <taxon>Raoultibacter</taxon>
    </lineage>
</organism>
<dbReference type="SUPFAM" id="SSF52540">
    <property type="entry name" value="P-loop containing nucleoside triphosphate hydrolases"/>
    <property type="match status" value="1"/>
</dbReference>
<dbReference type="CDD" id="cd01130">
    <property type="entry name" value="VirB11-like_ATPase"/>
    <property type="match status" value="1"/>
</dbReference>
<dbReference type="PANTHER" id="PTHR30486:SF6">
    <property type="entry name" value="TYPE IV PILUS RETRACTATION ATPASE PILT"/>
    <property type="match status" value="1"/>
</dbReference>
<dbReference type="RefSeq" id="WP_244386827.1">
    <property type="nucleotide sequence ID" value="NZ_AP025564.1"/>
</dbReference>
<accession>A0ABM7WM69</accession>
<evidence type="ECO:0000313" key="4">
    <source>
        <dbReference type="Proteomes" id="UP001320544"/>
    </source>
</evidence>
<feature type="domain" description="Bacterial type II secretion system protein E" evidence="2">
    <location>
        <begin position="91"/>
        <end position="368"/>
    </location>
</feature>
<dbReference type="PANTHER" id="PTHR30486">
    <property type="entry name" value="TWITCHING MOTILITY PROTEIN PILT"/>
    <property type="match status" value="1"/>
</dbReference>
<sequence>MSLTGRALRVGSEGELCSPDRGSLVEKLRASVYELIPAAEIAVQAAQKPNLAKSEIRGACRQVFQRDAWSGVEPAERARLVRDLLDGMFGFGPLEALLDDESVSEIMVNATQSVYFERAGILHQSPQSFSSDEQVRALIDRIIGPLGRRIDEASPTVDARLPQGHRVHAIIPPLSIDGPVMTIRKFTARVMTLEDMVAGGSLDEQARRFLDRAVALRKNIAVSGGTGTGKTTLLNALSCKIPNRERIITIEDSAELRFFEHPHVVRLEARAKNAEGVGEVTIRDLVINALRMRPDRIVVGECRGAEALDMLQAMNTGHDGSMTTLHANAPEEAVMRLTTMVRYGADLPVDVIESHIASAIDLMVQIARGADGVRFVSQIAELGHACGHSGCCVKPLFERAHAGVPGSWDAMPSWMDVQPEKTCDAPEVAAWLQPMRSCG</sequence>
<dbReference type="Gene3D" id="3.40.50.300">
    <property type="entry name" value="P-loop containing nucleotide triphosphate hydrolases"/>
    <property type="match status" value="1"/>
</dbReference>
<proteinExistence type="inferred from homology"/>
<dbReference type="InterPro" id="IPR027417">
    <property type="entry name" value="P-loop_NTPase"/>
</dbReference>
<keyword evidence="4" id="KW-1185">Reference proteome</keyword>
<evidence type="ECO:0000256" key="1">
    <source>
        <dbReference type="ARBA" id="ARBA00006611"/>
    </source>
</evidence>
<evidence type="ECO:0000259" key="2">
    <source>
        <dbReference type="Pfam" id="PF00437"/>
    </source>
</evidence>
<comment type="similarity">
    <text evidence="1">Belongs to the GSP E family.</text>
</comment>
<dbReference type="Gene3D" id="3.30.450.380">
    <property type="match status" value="1"/>
</dbReference>